<feature type="signal peptide" evidence="1">
    <location>
        <begin position="1"/>
        <end position="23"/>
    </location>
</feature>
<accession>Q6B873</accession>
<organism evidence="2">
    <name type="scientific">Ixodes pacificus</name>
    <name type="common">Western black-legged tick</name>
    <dbReference type="NCBI Taxonomy" id="29930"/>
    <lineage>
        <taxon>Eukaryota</taxon>
        <taxon>Metazoa</taxon>
        <taxon>Ecdysozoa</taxon>
        <taxon>Arthropoda</taxon>
        <taxon>Chelicerata</taxon>
        <taxon>Arachnida</taxon>
        <taxon>Acari</taxon>
        <taxon>Parasitiformes</taxon>
        <taxon>Ixodida</taxon>
        <taxon>Ixodoidea</taxon>
        <taxon>Ixodidae</taxon>
        <taxon>Ixodinae</taxon>
        <taxon>Ixodes</taxon>
    </lineage>
</organism>
<sequence>MQSPATLLAIFLVLAIVIDGVVSNVARARGRFAREANAENAAVAEKFRVSWNGEDAPAESVIGGGGGGGGTDVIYGVE</sequence>
<reference evidence="2" key="1">
    <citation type="journal article" date="2005" name="Insect Biochem. Mol. Biol.">
        <title>The transcriptome of the salivary glands of the female western black-legged tick Ixodes pacificus (Acari: Ixodidae).</title>
        <authorList>
            <person name="Francischetti I.M."/>
            <person name="My Pham V."/>
            <person name="Mans B.J."/>
            <person name="Andersen J.F."/>
            <person name="Mather T.N."/>
            <person name="Lane R.S."/>
            <person name="Ribeiro J.M."/>
        </authorList>
    </citation>
    <scope>NUCLEOTIDE SEQUENCE</scope>
    <source>
        <tissue evidence="2">Salivary gland</tissue>
    </source>
</reference>
<dbReference type="AlphaFoldDB" id="Q6B873"/>
<name>Q6B873_IXOPA</name>
<evidence type="ECO:0000256" key="1">
    <source>
        <dbReference type="SAM" id="SignalP"/>
    </source>
</evidence>
<evidence type="ECO:0000313" key="2">
    <source>
        <dbReference type="EMBL" id="AAT92208.1"/>
    </source>
</evidence>
<dbReference type="EMBL" id="AY674275">
    <property type="protein sequence ID" value="AAT92208.1"/>
    <property type="molecule type" value="mRNA"/>
</dbReference>
<keyword evidence="1" id="KW-0732">Signal</keyword>
<protein>
    <submittedName>
        <fullName evidence="2">Putative salivary secreted peptide</fullName>
    </submittedName>
</protein>
<feature type="chain" id="PRO_5004270832" evidence="1">
    <location>
        <begin position="24"/>
        <end position="78"/>
    </location>
</feature>
<proteinExistence type="evidence at transcript level"/>